<dbReference type="Pfam" id="PF09619">
    <property type="entry name" value="YscW"/>
    <property type="match status" value="1"/>
</dbReference>
<dbReference type="Gene3D" id="2.60.40.2990">
    <property type="match status" value="1"/>
</dbReference>
<dbReference type="Proteomes" id="UP000774958">
    <property type="component" value="Unassembled WGS sequence"/>
</dbReference>
<dbReference type="EMBL" id="JAIRBT010000012">
    <property type="protein sequence ID" value="MBZ6066713.1"/>
    <property type="molecule type" value="Genomic_DNA"/>
</dbReference>
<dbReference type="AlphaFoldDB" id="A0A0S2SF17"/>
<reference evidence="3" key="1">
    <citation type="submission" date="2015-10" db="EMBL/GenBank/DDBJ databases">
        <title>Complete Genome Sequence of Aeromonas schubertii strain WL1483.</title>
        <authorList>
            <person name="Liu L."/>
        </authorList>
    </citation>
    <scope>NUCLEOTIDE SEQUENCE [LARGE SCALE GENOMIC DNA]</scope>
    <source>
        <strain evidence="3">WL1483</strain>
    </source>
</reference>
<dbReference type="OrthoDB" id="5588899at2"/>
<evidence type="ECO:0000313" key="4">
    <source>
        <dbReference type="Proteomes" id="UP000774958"/>
    </source>
</evidence>
<dbReference type="PATRIC" id="fig|652.5.peg.1924"/>
<evidence type="ECO:0000313" key="2">
    <source>
        <dbReference type="EMBL" id="MBZ6066713.1"/>
    </source>
</evidence>
<reference evidence="2 4" key="3">
    <citation type="submission" date="2021-09" db="EMBL/GenBank/DDBJ databases">
        <title>Aeromonas schubertii isolated from Asian sea bass.</title>
        <authorList>
            <person name="Pinpimai K."/>
        </authorList>
    </citation>
    <scope>NUCLEOTIDE SEQUENCE [LARGE SCALE GENOMIC DNA]</scope>
    <source>
        <strain evidence="2 4">CHULA2021a</strain>
    </source>
</reference>
<proteinExistence type="predicted"/>
<dbReference type="EMBL" id="CP013067">
    <property type="protein sequence ID" value="ALP40273.1"/>
    <property type="molecule type" value="Genomic_DNA"/>
</dbReference>
<dbReference type="InterPro" id="IPR053740">
    <property type="entry name" value="T3SS_Pilotin"/>
</dbReference>
<reference evidence="1 3" key="2">
    <citation type="journal article" date="2016" name="Genome Announc.">
        <title>Complete Genome Sequence of the Highly Virulent Aeromonas schubertii Strain WL1483, Isolated from Diseased Snakehead Fish (Channa argus) in China.</title>
        <authorList>
            <person name="Liu L."/>
            <person name="Li N."/>
            <person name="Zhang D."/>
            <person name="Fu X."/>
            <person name="Shi C."/>
            <person name="Lin Q."/>
            <person name="Hao G."/>
        </authorList>
    </citation>
    <scope>NUCLEOTIDE SEQUENCE [LARGE SCALE GENOMIC DNA]</scope>
    <source>
        <strain evidence="1 3">WL1483</strain>
    </source>
</reference>
<sequence length="127" mass="14061">MRGLLGLLALILGGCAVTPPPVAHRVEGEVRMAQPLPRLARIEVTVLSRVDGQPREVQRLRYETGALPLSFSTRLSPVQWGSGDLFLRAYLYFVGMPAVQAGAREKIMGENKVMLTMLPRRCFPNCQ</sequence>
<dbReference type="InterPro" id="IPR039366">
    <property type="entry name" value="Pilotin"/>
</dbReference>
<keyword evidence="4" id="KW-1185">Reference proteome</keyword>
<dbReference type="Proteomes" id="UP000058114">
    <property type="component" value="Chromosome"/>
</dbReference>
<dbReference type="RefSeq" id="WP_082177969.1">
    <property type="nucleotide sequence ID" value="NZ_CDDB01000047.1"/>
</dbReference>
<evidence type="ECO:0000313" key="1">
    <source>
        <dbReference type="EMBL" id="ALP40273.1"/>
    </source>
</evidence>
<gene>
    <name evidence="2" type="ORF">LA374_10900</name>
    <name evidence="1" type="ORF">WL1483_854</name>
</gene>
<dbReference type="KEGG" id="asr:WL1483_854"/>
<accession>A0A0S2SF17</accession>
<evidence type="ECO:0000313" key="3">
    <source>
        <dbReference type="Proteomes" id="UP000058114"/>
    </source>
</evidence>
<protein>
    <submittedName>
        <fullName evidence="1">Type III secretion system chaperone YscW</fullName>
    </submittedName>
    <submittedName>
        <fullName evidence="2">YscW family type III secretion system pilotin</fullName>
    </submittedName>
</protein>
<name>A0A0S2SF17_9GAMM</name>
<dbReference type="NCBIfam" id="TIGR02567">
    <property type="entry name" value="YscW"/>
    <property type="match status" value="1"/>
</dbReference>
<organism evidence="1 3">
    <name type="scientific">Aeromonas schubertii</name>
    <dbReference type="NCBI Taxonomy" id="652"/>
    <lineage>
        <taxon>Bacteria</taxon>
        <taxon>Pseudomonadati</taxon>
        <taxon>Pseudomonadota</taxon>
        <taxon>Gammaproteobacteria</taxon>
        <taxon>Aeromonadales</taxon>
        <taxon>Aeromonadaceae</taxon>
        <taxon>Aeromonas</taxon>
    </lineage>
</organism>
<dbReference type="PROSITE" id="PS51257">
    <property type="entry name" value="PROKAR_LIPOPROTEIN"/>
    <property type="match status" value="1"/>
</dbReference>